<evidence type="ECO:0008006" key="6">
    <source>
        <dbReference type="Google" id="ProtNLM"/>
    </source>
</evidence>
<dbReference type="InterPro" id="IPR016024">
    <property type="entry name" value="ARM-type_fold"/>
</dbReference>
<reference evidence="5" key="2">
    <citation type="journal article" date="2007" name="PLoS Biol.">
        <title>Survey sequencing and comparative analysis of the elephant shark (Callorhinchus milii) genome.</title>
        <authorList>
            <person name="Venkatesh B."/>
            <person name="Kirkness E.F."/>
            <person name="Loh Y.H."/>
            <person name="Halpern A.L."/>
            <person name="Lee A.P."/>
            <person name="Johnson J."/>
            <person name="Dandona N."/>
            <person name="Viswanathan L.D."/>
            <person name="Tay A."/>
            <person name="Venter J.C."/>
            <person name="Strausberg R.L."/>
            <person name="Brenner S."/>
        </authorList>
    </citation>
    <scope>NUCLEOTIDE SEQUENCE [LARGE SCALE GENOMIC DNA]</scope>
</reference>
<organism evidence="4 5">
    <name type="scientific">Callorhinchus milii</name>
    <name type="common">Ghost shark</name>
    <dbReference type="NCBI Taxonomy" id="7868"/>
    <lineage>
        <taxon>Eukaryota</taxon>
        <taxon>Metazoa</taxon>
        <taxon>Chordata</taxon>
        <taxon>Craniata</taxon>
        <taxon>Vertebrata</taxon>
        <taxon>Chondrichthyes</taxon>
        <taxon>Holocephali</taxon>
        <taxon>Chimaeriformes</taxon>
        <taxon>Callorhinchidae</taxon>
        <taxon>Callorhinchus</taxon>
    </lineage>
</organism>
<evidence type="ECO:0000256" key="1">
    <source>
        <dbReference type="ARBA" id="ARBA00022737"/>
    </source>
</evidence>
<dbReference type="InterPro" id="IPR055408">
    <property type="entry name" value="HEAT_MROH2B-like"/>
</dbReference>
<keyword evidence="1" id="KW-0677">Repeat</keyword>
<dbReference type="OMA" id="RCIWHIL"/>
<evidence type="ECO:0000259" key="3">
    <source>
        <dbReference type="Pfam" id="PF23221"/>
    </source>
</evidence>
<reference evidence="5" key="1">
    <citation type="journal article" date="2006" name="Science">
        <title>Ancient noncoding elements conserved in the human genome.</title>
        <authorList>
            <person name="Venkatesh B."/>
            <person name="Kirkness E.F."/>
            <person name="Loh Y.H."/>
            <person name="Halpern A.L."/>
            <person name="Lee A.P."/>
            <person name="Johnson J."/>
            <person name="Dandona N."/>
            <person name="Viswanathan L.D."/>
            <person name="Tay A."/>
            <person name="Venter J.C."/>
            <person name="Strausberg R.L."/>
            <person name="Brenner S."/>
        </authorList>
    </citation>
    <scope>NUCLEOTIDE SEQUENCE [LARGE SCALE GENOMIC DNA]</scope>
</reference>
<accession>A0A4W3H1V4</accession>
<dbReference type="InterPro" id="IPR045206">
    <property type="entry name" value="Maestro_heat-like_prot"/>
</dbReference>
<reference evidence="5" key="3">
    <citation type="journal article" date="2014" name="Nature">
        <title>Elephant shark genome provides unique insights into gnathostome evolution.</title>
        <authorList>
            <consortium name="International Elephant Shark Genome Sequencing Consortium"/>
            <person name="Venkatesh B."/>
            <person name="Lee A.P."/>
            <person name="Ravi V."/>
            <person name="Maurya A.K."/>
            <person name="Lian M.M."/>
            <person name="Swann J.B."/>
            <person name="Ohta Y."/>
            <person name="Flajnik M.F."/>
            <person name="Sutoh Y."/>
            <person name="Kasahara M."/>
            <person name="Hoon S."/>
            <person name="Gangu V."/>
            <person name="Roy S.W."/>
            <person name="Irimia M."/>
            <person name="Korzh V."/>
            <person name="Kondrychyn I."/>
            <person name="Lim Z.W."/>
            <person name="Tay B.H."/>
            <person name="Tohari S."/>
            <person name="Kong K.W."/>
            <person name="Ho S."/>
            <person name="Lorente-Galdos B."/>
            <person name="Quilez J."/>
            <person name="Marques-Bonet T."/>
            <person name="Raney B.J."/>
            <person name="Ingham P.W."/>
            <person name="Tay A."/>
            <person name="Hillier L.W."/>
            <person name="Minx P."/>
            <person name="Boehm T."/>
            <person name="Wilson R.K."/>
            <person name="Brenner S."/>
            <person name="Warren W.C."/>
        </authorList>
    </citation>
    <scope>NUCLEOTIDE SEQUENCE [LARGE SCALE GENOMIC DNA]</scope>
</reference>
<reference evidence="4" key="4">
    <citation type="submission" date="2025-08" db="UniProtKB">
        <authorList>
            <consortium name="Ensembl"/>
        </authorList>
    </citation>
    <scope>IDENTIFICATION</scope>
</reference>
<dbReference type="PANTHER" id="PTHR23120:SF0">
    <property type="entry name" value="MAESTRO HEAT-LIKE REPEAT FAMILY MEMBER 1"/>
    <property type="match status" value="1"/>
</dbReference>
<dbReference type="Proteomes" id="UP000314986">
    <property type="component" value="Unassembled WGS sequence"/>
</dbReference>
<dbReference type="GeneTree" id="ENSGT00940000156930"/>
<dbReference type="SUPFAM" id="SSF48371">
    <property type="entry name" value="ARM repeat"/>
    <property type="match status" value="1"/>
</dbReference>
<protein>
    <recommendedName>
        <fullName evidence="6">Maestro heat-like repeat-containing protein family member 1</fullName>
    </recommendedName>
</protein>
<evidence type="ECO:0000313" key="4">
    <source>
        <dbReference type="Ensembl" id="ENSCMIP00000004074.1"/>
    </source>
</evidence>
<feature type="domain" description="MROH2B-like HEAT-repeats" evidence="2">
    <location>
        <begin position="257"/>
        <end position="322"/>
    </location>
</feature>
<evidence type="ECO:0000313" key="5">
    <source>
        <dbReference type="Proteomes" id="UP000314986"/>
    </source>
</evidence>
<dbReference type="Pfam" id="PF23221">
    <property type="entry name" value="HEAT_MROH2B_1st"/>
    <property type="match status" value="1"/>
</dbReference>
<evidence type="ECO:0000259" key="2">
    <source>
        <dbReference type="Pfam" id="PF23210"/>
    </source>
</evidence>
<feature type="domain" description="MROH2B-like N-terminal HEAT-repeats" evidence="3">
    <location>
        <begin position="32"/>
        <end position="253"/>
    </location>
</feature>
<dbReference type="STRING" id="7868.ENSCMIP00000004074"/>
<dbReference type="AlphaFoldDB" id="A0A4W3H1V4"/>
<reference evidence="4" key="5">
    <citation type="submission" date="2025-09" db="UniProtKB">
        <authorList>
            <consortium name="Ensembl"/>
        </authorList>
    </citation>
    <scope>IDENTIFICATION</scope>
</reference>
<keyword evidence="5" id="KW-1185">Reference proteome</keyword>
<name>A0A4W3H1V4_CALMI</name>
<dbReference type="Pfam" id="PF23210">
    <property type="entry name" value="HEAT_Maestro_2"/>
    <property type="match status" value="1"/>
</dbReference>
<proteinExistence type="predicted"/>
<sequence length="353" mass="39674">GSRPVKKASLVALTDAAFDKDEGVRWQIKLSLHDLGCHNPELVLRTCLEFLVKHKQLVQGHRMAIISSMEAIVRDTVKQLSQTLGKNIISMASDEMTKSSEGAEVDKLKEEASNLLVAVGCRFSDEVLAEIQQKLQPGHLPQFHEVQTLGKLSVANVYGVVPHLPGILQTMTPMLSMARQDHMKMAFTSVLGLFAQSILEYLEHSDRAPNPVLKKSLFSQEMYACYKILFSGWLRNKDNKLRSAIVVSLSYMVHLIPDEKLEDELPKLISGILTLYKKRCEPFYVTRCIWHILDTGVHMTSQVLDSQIDNLLPPLHHQICSSECELGPWCPSITLWAPASSIWKARSLLSWPP</sequence>
<dbReference type="InParanoid" id="A0A4W3H1V4"/>
<dbReference type="Ensembl" id="ENSCMIT00000004226.1">
    <property type="protein sequence ID" value="ENSCMIP00000004074.1"/>
    <property type="gene ID" value="ENSCMIG00000002446.1"/>
</dbReference>
<dbReference type="GO" id="GO:0005737">
    <property type="term" value="C:cytoplasm"/>
    <property type="evidence" value="ECO:0007669"/>
    <property type="project" value="TreeGrafter"/>
</dbReference>
<dbReference type="PANTHER" id="PTHR23120">
    <property type="entry name" value="MAESTRO-RELATED HEAT DOMAIN-CONTAINING"/>
    <property type="match status" value="1"/>
</dbReference>
<dbReference type="InterPro" id="IPR056282">
    <property type="entry name" value="MROH2B-like_N_HEAT"/>
</dbReference>